<dbReference type="CDD" id="cd22157">
    <property type="entry name" value="F-box_AtFBW1-like"/>
    <property type="match status" value="1"/>
</dbReference>
<dbReference type="InterPro" id="IPR001810">
    <property type="entry name" value="F-box_dom"/>
</dbReference>
<dbReference type="PANTHER" id="PTHR31672">
    <property type="entry name" value="BNACNNG10540D PROTEIN"/>
    <property type="match status" value="1"/>
</dbReference>
<dbReference type="SUPFAM" id="SSF81383">
    <property type="entry name" value="F-box domain"/>
    <property type="match status" value="1"/>
</dbReference>
<name>A0A5N5G7J7_9ROSA</name>
<dbReference type="Pfam" id="PF00646">
    <property type="entry name" value="F-box"/>
    <property type="match status" value="1"/>
</dbReference>
<dbReference type="OrthoDB" id="1731189at2759"/>
<sequence length="103" mass="12096">MKMGQDMLVEILSNLPPKTLMRFKCVCKWWYARITNPSFTLKHLSNSANNSLTTLDLLFKRLVVQRQHEEEETEQVFLLLKLCKDDDNINDEDSNSYSLVCVR</sequence>
<dbReference type="Gene3D" id="1.20.1280.50">
    <property type="match status" value="1"/>
</dbReference>
<gene>
    <name evidence="2" type="ORF">D8674_042866</name>
</gene>
<dbReference type="InterPro" id="IPR050796">
    <property type="entry name" value="SCF_F-box_component"/>
</dbReference>
<organism evidence="2 3">
    <name type="scientific">Pyrus ussuriensis x Pyrus communis</name>
    <dbReference type="NCBI Taxonomy" id="2448454"/>
    <lineage>
        <taxon>Eukaryota</taxon>
        <taxon>Viridiplantae</taxon>
        <taxon>Streptophyta</taxon>
        <taxon>Embryophyta</taxon>
        <taxon>Tracheophyta</taxon>
        <taxon>Spermatophyta</taxon>
        <taxon>Magnoliopsida</taxon>
        <taxon>eudicotyledons</taxon>
        <taxon>Gunneridae</taxon>
        <taxon>Pentapetalae</taxon>
        <taxon>rosids</taxon>
        <taxon>fabids</taxon>
        <taxon>Rosales</taxon>
        <taxon>Rosaceae</taxon>
        <taxon>Amygdaloideae</taxon>
        <taxon>Maleae</taxon>
        <taxon>Pyrus</taxon>
    </lineage>
</organism>
<dbReference type="EMBL" id="SMOL01000535">
    <property type="protein sequence ID" value="KAB2609630.1"/>
    <property type="molecule type" value="Genomic_DNA"/>
</dbReference>
<proteinExistence type="predicted"/>
<reference evidence="2 3" key="2">
    <citation type="submission" date="2019-11" db="EMBL/GenBank/DDBJ databases">
        <title>A de novo genome assembly of a pear dwarfing rootstock.</title>
        <authorList>
            <person name="Wang F."/>
            <person name="Wang J."/>
            <person name="Li S."/>
            <person name="Zhang Y."/>
            <person name="Fang M."/>
            <person name="Ma L."/>
            <person name="Zhao Y."/>
            <person name="Jiang S."/>
        </authorList>
    </citation>
    <scope>NUCLEOTIDE SEQUENCE [LARGE SCALE GENOMIC DNA]</scope>
    <source>
        <strain evidence="2">S2</strain>
        <tissue evidence="2">Leaf</tissue>
    </source>
</reference>
<dbReference type="PANTHER" id="PTHR31672:SF13">
    <property type="entry name" value="F-BOX PROTEIN CPR30-LIKE"/>
    <property type="match status" value="1"/>
</dbReference>
<protein>
    <recommendedName>
        <fullName evidence="1">F-box domain-containing protein</fullName>
    </recommendedName>
</protein>
<dbReference type="Proteomes" id="UP000327157">
    <property type="component" value="Unassembled WGS sequence"/>
</dbReference>
<evidence type="ECO:0000259" key="1">
    <source>
        <dbReference type="SMART" id="SM00256"/>
    </source>
</evidence>
<dbReference type="SMART" id="SM00256">
    <property type="entry name" value="FBOX"/>
    <property type="match status" value="1"/>
</dbReference>
<evidence type="ECO:0000313" key="3">
    <source>
        <dbReference type="Proteomes" id="UP000327157"/>
    </source>
</evidence>
<feature type="domain" description="F-box" evidence="1">
    <location>
        <begin position="3"/>
        <end position="43"/>
    </location>
</feature>
<evidence type="ECO:0000313" key="2">
    <source>
        <dbReference type="EMBL" id="KAB2609630.1"/>
    </source>
</evidence>
<accession>A0A5N5G7J7</accession>
<dbReference type="AlphaFoldDB" id="A0A5N5G7J7"/>
<reference evidence="2 3" key="1">
    <citation type="submission" date="2019-09" db="EMBL/GenBank/DDBJ databases">
        <authorList>
            <person name="Ou C."/>
        </authorList>
    </citation>
    <scope>NUCLEOTIDE SEQUENCE [LARGE SCALE GENOMIC DNA]</scope>
    <source>
        <strain evidence="2">S2</strain>
        <tissue evidence="2">Leaf</tissue>
    </source>
</reference>
<keyword evidence="3" id="KW-1185">Reference proteome</keyword>
<comment type="caution">
    <text evidence="2">The sequence shown here is derived from an EMBL/GenBank/DDBJ whole genome shotgun (WGS) entry which is preliminary data.</text>
</comment>
<dbReference type="InterPro" id="IPR036047">
    <property type="entry name" value="F-box-like_dom_sf"/>
</dbReference>